<dbReference type="AlphaFoldDB" id="A0A2C5X7U6"/>
<keyword evidence="2" id="KW-1185">Reference proteome</keyword>
<dbReference type="Proteomes" id="UP000226192">
    <property type="component" value="Unassembled WGS sequence"/>
</dbReference>
<accession>A0A2C5X7U6</accession>
<comment type="caution">
    <text evidence="1">The sequence shown here is derived from an EMBL/GenBank/DDBJ whole genome shotgun (WGS) entry which is preliminary data.</text>
</comment>
<dbReference type="EMBL" id="NJET01000158">
    <property type="protein sequence ID" value="PHH60209.1"/>
    <property type="molecule type" value="Genomic_DNA"/>
</dbReference>
<sequence>MLADHQAVQCQIAVDEKEQETQRCVRECVCASAADRPKAVDQGSDDESSWPRLRIGLYLLRVVDNSAT</sequence>
<evidence type="ECO:0000313" key="2">
    <source>
        <dbReference type="Proteomes" id="UP000226192"/>
    </source>
</evidence>
<protein>
    <submittedName>
        <fullName evidence="1">Uncharacterized protein</fullName>
    </submittedName>
</protein>
<proteinExistence type="predicted"/>
<name>A0A2C5X7U6_9HYPO</name>
<reference evidence="1 2" key="1">
    <citation type="submission" date="2017-06" db="EMBL/GenBank/DDBJ databases">
        <title>Ant-infecting Ophiocordyceps genomes reveal a high diversity of potential behavioral manipulation genes and a possible major role for enterotoxins.</title>
        <authorList>
            <person name="De Bekker C."/>
            <person name="Evans H.C."/>
            <person name="Brachmann A."/>
            <person name="Hughes D.P."/>
        </authorList>
    </citation>
    <scope>NUCLEOTIDE SEQUENCE [LARGE SCALE GENOMIC DNA]</scope>
    <source>
        <strain evidence="1 2">Map64</strain>
    </source>
</reference>
<organism evidence="1 2">
    <name type="scientific">Ophiocordyceps australis</name>
    <dbReference type="NCBI Taxonomy" id="1399860"/>
    <lineage>
        <taxon>Eukaryota</taxon>
        <taxon>Fungi</taxon>
        <taxon>Dikarya</taxon>
        <taxon>Ascomycota</taxon>
        <taxon>Pezizomycotina</taxon>
        <taxon>Sordariomycetes</taxon>
        <taxon>Hypocreomycetidae</taxon>
        <taxon>Hypocreales</taxon>
        <taxon>Ophiocordycipitaceae</taxon>
        <taxon>Ophiocordyceps</taxon>
    </lineage>
</organism>
<gene>
    <name evidence="1" type="ORF">CDD81_1951</name>
</gene>
<evidence type="ECO:0000313" key="1">
    <source>
        <dbReference type="EMBL" id="PHH60209.1"/>
    </source>
</evidence>